<name>A0A251X1K8_9RHOB</name>
<protein>
    <recommendedName>
        <fullName evidence="2">Chemotaxis protein CheW</fullName>
    </recommendedName>
</protein>
<keyword evidence="3" id="KW-0963">Cytoplasm</keyword>
<dbReference type="PANTHER" id="PTHR22617">
    <property type="entry name" value="CHEMOTAXIS SENSOR HISTIDINE KINASE-RELATED"/>
    <property type="match status" value="1"/>
</dbReference>
<comment type="subcellular location">
    <subcellularLocation>
        <location evidence="1">Cytoplasm</location>
    </subcellularLocation>
</comment>
<feature type="domain" description="CheW-like" evidence="4">
    <location>
        <begin position="22"/>
        <end position="163"/>
    </location>
</feature>
<dbReference type="InterPro" id="IPR002545">
    <property type="entry name" value="CheW-lke_dom"/>
</dbReference>
<dbReference type="GO" id="GO:0005829">
    <property type="term" value="C:cytosol"/>
    <property type="evidence" value="ECO:0007669"/>
    <property type="project" value="TreeGrafter"/>
</dbReference>
<dbReference type="InterPro" id="IPR039315">
    <property type="entry name" value="CheW"/>
</dbReference>
<dbReference type="Pfam" id="PF01584">
    <property type="entry name" value="CheW"/>
    <property type="match status" value="3"/>
</dbReference>
<gene>
    <name evidence="5" type="ORF">BVC71_03715</name>
</gene>
<dbReference type="Gene3D" id="2.40.50.180">
    <property type="entry name" value="CheA-289, Domain 4"/>
    <property type="match status" value="3"/>
</dbReference>
<evidence type="ECO:0000259" key="4">
    <source>
        <dbReference type="PROSITE" id="PS50851"/>
    </source>
</evidence>
<dbReference type="OrthoDB" id="3291462at2"/>
<dbReference type="SMART" id="SM00260">
    <property type="entry name" value="CheW"/>
    <property type="match status" value="3"/>
</dbReference>
<dbReference type="EMBL" id="MSPP01000001">
    <property type="protein sequence ID" value="OUD10609.1"/>
    <property type="molecule type" value="Genomic_DNA"/>
</dbReference>
<feature type="domain" description="CheW-like" evidence="4">
    <location>
        <begin position="192"/>
        <end position="340"/>
    </location>
</feature>
<organism evidence="5 6">
    <name type="scientific">Marivivens niveibacter</name>
    <dbReference type="NCBI Taxonomy" id="1930667"/>
    <lineage>
        <taxon>Bacteria</taxon>
        <taxon>Pseudomonadati</taxon>
        <taxon>Pseudomonadota</taxon>
        <taxon>Alphaproteobacteria</taxon>
        <taxon>Rhodobacterales</taxon>
        <taxon>Paracoccaceae</taxon>
        <taxon>Marivivens group</taxon>
        <taxon>Marivivens</taxon>
    </lineage>
</organism>
<evidence type="ECO:0000256" key="1">
    <source>
        <dbReference type="ARBA" id="ARBA00004496"/>
    </source>
</evidence>
<feature type="domain" description="CheW-like" evidence="4">
    <location>
        <begin position="368"/>
        <end position="510"/>
    </location>
</feature>
<accession>A0A251X1K8</accession>
<proteinExistence type="predicted"/>
<dbReference type="GO" id="GO:0007165">
    <property type="term" value="P:signal transduction"/>
    <property type="evidence" value="ECO:0007669"/>
    <property type="project" value="InterPro"/>
</dbReference>
<evidence type="ECO:0000313" key="5">
    <source>
        <dbReference type="EMBL" id="OUD10609.1"/>
    </source>
</evidence>
<evidence type="ECO:0000256" key="2">
    <source>
        <dbReference type="ARBA" id="ARBA00021483"/>
    </source>
</evidence>
<reference evidence="5 6" key="1">
    <citation type="submission" date="2016-12" db="EMBL/GenBank/DDBJ databases">
        <title>The draft genome sequence of HSLHS2.</title>
        <authorList>
            <person name="Hu D."/>
            <person name="Wang L."/>
            <person name="Shao Z."/>
        </authorList>
    </citation>
    <scope>NUCLEOTIDE SEQUENCE [LARGE SCALE GENOMIC DNA]</scope>
    <source>
        <strain evidence="5">MCCC 1A06712</strain>
    </source>
</reference>
<keyword evidence="6" id="KW-1185">Reference proteome</keyword>
<dbReference type="Proteomes" id="UP000194664">
    <property type="component" value="Unassembled WGS sequence"/>
</dbReference>
<dbReference type="PROSITE" id="PS50851">
    <property type="entry name" value="CHEW"/>
    <property type="match status" value="3"/>
</dbReference>
<dbReference type="SUPFAM" id="SSF50341">
    <property type="entry name" value="CheW-like"/>
    <property type="match status" value="3"/>
</dbReference>
<dbReference type="InterPro" id="IPR036061">
    <property type="entry name" value="CheW-like_dom_sf"/>
</dbReference>
<dbReference type="AlphaFoldDB" id="A0A251X1K8"/>
<evidence type="ECO:0000256" key="3">
    <source>
        <dbReference type="ARBA" id="ARBA00022490"/>
    </source>
</evidence>
<evidence type="ECO:0000313" key="6">
    <source>
        <dbReference type="Proteomes" id="UP000194664"/>
    </source>
</evidence>
<sequence length="518" mass="56686">MVQHEPSAFDADKVGQDQVNSVRQFVSFVIGQEMFAFSIEKVQEIIRVPNLVRVPMSPVSMLGLANLRGEILPVFDLRGMLGKSGSAITDTSRVIVVEEGAKVGLVVDRVAEVLNVPADRIEDVTAIEKTVSTDLLMGVVKNFGDHGLIQLVDPSGLPELQRSQIDAEKQSVSAPAAAKMARPDDDTSIEDVLQIVSFQIGTEEYAFKLADVDEIVRVPTSIAEVPNAPRNVLGLITLRDRVLPMISLRDCLGVAPEEGADINRVVVLRVADENGEYRQFGMVVDRVREVLRVPMDQIDDVPEGVKRRGANEIECICKLDDGARIVSVLSAYESLGQIDLNEVPTDLQSQDTTQEAEMTSIDATDQEEVQLVVFKLANEDFGISIHSVQEIIRLPDHFVSVPNADHEIEGIINLRGMVLPVIDMRRYFNMSAATRTERQRIIVLSCGGTLTGYIVDSVTQVLRVTTAELTAPPPLNNEAAKFVQHVAKLRESQSMVLVLDSAAFDVVDGAALEMEATP</sequence>
<dbReference type="PANTHER" id="PTHR22617:SF45">
    <property type="entry name" value="CHEMOTAXIS PROTEIN CHEW"/>
    <property type="match status" value="1"/>
</dbReference>
<dbReference type="GO" id="GO:0006935">
    <property type="term" value="P:chemotaxis"/>
    <property type="evidence" value="ECO:0007669"/>
    <property type="project" value="InterPro"/>
</dbReference>
<dbReference type="RefSeq" id="WP_086450258.1">
    <property type="nucleotide sequence ID" value="NZ_MSPP01000001.1"/>
</dbReference>
<comment type="caution">
    <text evidence="5">The sequence shown here is derived from an EMBL/GenBank/DDBJ whole genome shotgun (WGS) entry which is preliminary data.</text>
</comment>
<dbReference type="Gene3D" id="2.30.30.40">
    <property type="entry name" value="SH3 Domains"/>
    <property type="match status" value="3"/>
</dbReference>